<geneLocation type="plasmid" evidence="3 4">
    <name>p3</name>
</geneLocation>
<dbReference type="RefSeq" id="WP_079292170.1">
    <property type="nucleotide sequence ID" value="NZ_CP032342.1"/>
</dbReference>
<dbReference type="GeneID" id="79396059"/>
<evidence type="ECO:0000313" key="3">
    <source>
        <dbReference type="EMBL" id="QCO12433.1"/>
    </source>
</evidence>
<gene>
    <name evidence="3" type="ORF">D3868_25540</name>
    <name evidence="2" type="ORF">SIM66_03090</name>
</gene>
<feature type="domain" description="CHAT" evidence="1">
    <location>
        <begin position="915"/>
        <end position="1214"/>
    </location>
</feature>
<dbReference type="InterPro" id="IPR011990">
    <property type="entry name" value="TPR-like_helical_dom_sf"/>
</dbReference>
<dbReference type="InterPro" id="IPR006597">
    <property type="entry name" value="Sel1-like"/>
</dbReference>
<evidence type="ECO:0000313" key="4">
    <source>
        <dbReference type="Proteomes" id="UP000298774"/>
    </source>
</evidence>
<dbReference type="PANTHER" id="PTHR11102">
    <property type="entry name" value="SEL-1-LIKE PROTEIN"/>
    <property type="match status" value="1"/>
</dbReference>
<dbReference type="SUPFAM" id="SSF81901">
    <property type="entry name" value="HCP-like"/>
    <property type="match status" value="3"/>
</dbReference>
<reference evidence="3 4" key="1">
    <citation type="submission" date="2018-09" db="EMBL/GenBank/DDBJ databases">
        <title>Whole genome based analysis of evolution and adaptive divergence in Indian and Brazilian strains of Azospirillum brasilense.</title>
        <authorList>
            <person name="Singh C."/>
            <person name="Tripathi A.K."/>
        </authorList>
    </citation>
    <scope>NUCLEOTIDE SEQUENCE [LARGE SCALE GENOMIC DNA]</scope>
    <source>
        <strain evidence="3 4">MTCC4038</strain>
        <plasmid evidence="3 4">p3</plasmid>
    </source>
</reference>
<reference evidence="2 5" key="2">
    <citation type="submission" date="2023-11" db="EMBL/GenBank/DDBJ databases">
        <title>MicrobeMod: A computational toolkit for identifying prokaryotic methylation and restriction-modification with nanopore sequencing.</title>
        <authorList>
            <person name="Crits-Christoph A."/>
            <person name="Kang S.C."/>
            <person name="Lee H."/>
            <person name="Ostrov N."/>
        </authorList>
    </citation>
    <scope>NUCLEOTIDE SEQUENCE [LARGE SCALE GENOMIC DNA]</scope>
    <source>
        <strain evidence="2 5">ATCC 29145</strain>
    </source>
</reference>
<evidence type="ECO:0000259" key="1">
    <source>
        <dbReference type="Pfam" id="PF12770"/>
    </source>
</evidence>
<protein>
    <submittedName>
        <fullName evidence="3">CHAT domain-containing protein</fullName>
    </submittedName>
</protein>
<dbReference type="Pfam" id="PF08238">
    <property type="entry name" value="Sel1"/>
    <property type="match status" value="10"/>
</dbReference>
<dbReference type="Pfam" id="PF12770">
    <property type="entry name" value="CHAT"/>
    <property type="match status" value="1"/>
</dbReference>
<evidence type="ECO:0000313" key="2">
    <source>
        <dbReference type="EMBL" id="MDX5950194.1"/>
    </source>
</evidence>
<keyword evidence="3" id="KW-0614">Plasmid</keyword>
<sequence>MRAFIALAIGSVLLGAEGTLASSSTAYLSCRDAAALRVSGIGVSWSDLDAAAAVKLCEAALAADPDNPRLLAYLARALNKAGRMDEAFEAARRSALAGDPEGQINLGNMFNSRLGDEKLRDDAEAVRWYRRASEQGDARAQNHLGVMYEQGRGVPQDDAEAVRWYRLATEQGDATAQTNLGWMYEQGRGVPQDDAGAVRWYRLAAEQGDATAQTNLGWMYDQGRAVPQDDAEAMRWYRRASEQGDARAQTNLGVMYEQGRGVPQDDAEAVRWYRLAAEQGDATAQSNLGTMYYHGRGVPQDDAEAMRWYRRASEQGDARAQKYLGRMYERGRGVSQDDAEAVRWYRLAAEQGDATAQMNLGWMYDQGRGVPQDDAEAVRWYQRAAAQGSASGRAHLGVAMVRGVGIDADREEGWRLIGLAAKEENVSALLALAARHRLGLDTVPDHTAARALYLSAIEAGGAADGHLGLLALEPPGPSAVVREAMLRVVEAFPEGGGFTGGAALDAATRLLEAARAGSPERAAEALALLDRHDPLTTALDPVSWREAVASAPSSAVASSAGGTGAAASIRPFAVLVEAELLDERRRIAALVAAETFNDELEQRQERVAELVYLLGDTDGALAEKLIALRYAQTRATLEWGSADNYFPLLYTSCRWSKASRWARQLERPGTALFMAKQAVNLLQDARRRLAGLPENLRECFLKVHEDRYRWLADLFVELGRLGEAELVIRMLKDFETYEYVRREAGSAGSSYDHLPLDQREAALGTALGDAGRVQAALSLERRNLLKRQAMGEPDPAVAARLAEVRRLLEEAERTARTEFDGVRSALVALERSGDERAIASRDLLASGSVQGLLKSEFRSEAAALHMVVLPDRVHVIVTTADTQLVRTTSVEAAELGRLVLGLREAVQSPGRDPRPAAQRLYDLLLRPVEAELAASQAKLLLLSLDHLLRYVPFAALHDGERYVAERYALTLFTEAARTNLARQNAVSWEAAGFGVTAAPGFTPLPAVAEELRAIVRAGNDGDGLLPGRVYLDQSFTGARFRDAAQAGFPVVHVASHFVLRPGDARDGFLLLGDGGRLTVEELRRIPLAGVDLLALSACETAVGRRDGDGRELESLGVLAQERGAGAVMATLWPVADASTARFMRLFYQARVETGLSKAAALQAAMRAFLAHGGEAQQAAVDPGRGAEVVGSPRPTVPAGTAHPYHWAPFVLIGSPW</sequence>
<accession>A0A4D8QUW2</accession>
<dbReference type="Pfam" id="PF14559">
    <property type="entry name" value="TPR_19"/>
    <property type="match status" value="1"/>
</dbReference>
<dbReference type="PANTHER" id="PTHR11102:SF160">
    <property type="entry name" value="ERAD-ASSOCIATED E3 UBIQUITIN-PROTEIN LIGASE COMPONENT HRD3"/>
    <property type="match status" value="1"/>
</dbReference>
<dbReference type="Gene3D" id="1.25.40.10">
    <property type="entry name" value="Tetratricopeptide repeat domain"/>
    <property type="match status" value="2"/>
</dbReference>
<evidence type="ECO:0000313" key="5">
    <source>
        <dbReference type="Proteomes" id="UP001277471"/>
    </source>
</evidence>
<organism evidence="3 4">
    <name type="scientific">Azospirillum brasilense</name>
    <dbReference type="NCBI Taxonomy" id="192"/>
    <lineage>
        <taxon>Bacteria</taxon>
        <taxon>Pseudomonadati</taxon>
        <taxon>Pseudomonadota</taxon>
        <taxon>Alphaproteobacteria</taxon>
        <taxon>Rhodospirillales</taxon>
        <taxon>Azospirillaceae</taxon>
        <taxon>Azospirillum</taxon>
    </lineage>
</organism>
<dbReference type="Proteomes" id="UP000298774">
    <property type="component" value="Plasmid p3"/>
</dbReference>
<dbReference type="Proteomes" id="UP001277471">
    <property type="component" value="Unassembled WGS sequence"/>
</dbReference>
<proteinExistence type="predicted"/>
<name>A0A4D8QUW2_AZOBR</name>
<dbReference type="InterPro" id="IPR024983">
    <property type="entry name" value="CHAT_dom"/>
</dbReference>
<dbReference type="SMART" id="SM00671">
    <property type="entry name" value="SEL1"/>
    <property type="match status" value="10"/>
</dbReference>
<dbReference type="EMBL" id="JAWXYC010000001">
    <property type="protein sequence ID" value="MDX5950194.1"/>
    <property type="molecule type" value="Genomic_DNA"/>
</dbReference>
<dbReference type="AlphaFoldDB" id="A0A4D8QUW2"/>
<keyword evidence="5" id="KW-1185">Reference proteome</keyword>
<dbReference type="InterPro" id="IPR050767">
    <property type="entry name" value="Sel1_AlgK"/>
</dbReference>
<dbReference type="EMBL" id="CP032342">
    <property type="protein sequence ID" value="QCO12433.1"/>
    <property type="molecule type" value="Genomic_DNA"/>
</dbReference>